<dbReference type="Proteomes" id="UP001165542">
    <property type="component" value="Unassembled WGS sequence"/>
</dbReference>
<comment type="caution">
    <text evidence="1">The sequence shown here is derived from an EMBL/GenBank/DDBJ whole genome shotgun (WGS) entry which is preliminary data.</text>
</comment>
<name>A0ABT2ECD1_9GAMM</name>
<protein>
    <recommendedName>
        <fullName evidence="3">Transposase</fullName>
    </recommendedName>
</protein>
<sequence length="99" mass="11003">METANAFLPTFIAEYNARFGVTPRHPEDAHRPVLHTPAEVDWILSRQHTRKLSKNLCSSSGTGNTRFKARGVVIDCVAPQSPSAKHWMAGSPRYMKGDP</sequence>
<evidence type="ECO:0000313" key="1">
    <source>
        <dbReference type="EMBL" id="MCS2609237.1"/>
    </source>
</evidence>
<evidence type="ECO:0000313" key="2">
    <source>
        <dbReference type="Proteomes" id="UP001165542"/>
    </source>
</evidence>
<proteinExistence type="predicted"/>
<accession>A0ABT2ECD1</accession>
<dbReference type="EMBL" id="JAJISC010000003">
    <property type="protein sequence ID" value="MCS2609237.1"/>
    <property type="molecule type" value="Genomic_DNA"/>
</dbReference>
<organism evidence="1 2">
    <name type="scientific">Halomonas dongshanensis</name>
    <dbReference type="NCBI Taxonomy" id="2890835"/>
    <lineage>
        <taxon>Bacteria</taxon>
        <taxon>Pseudomonadati</taxon>
        <taxon>Pseudomonadota</taxon>
        <taxon>Gammaproteobacteria</taxon>
        <taxon>Oceanospirillales</taxon>
        <taxon>Halomonadaceae</taxon>
        <taxon>Halomonas</taxon>
    </lineage>
</organism>
<reference evidence="1" key="1">
    <citation type="submission" date="2021-11" db="EMBL/GenBank/DDBJ databases">
        <title>Halomonas sp., isolated from a coastal aquaculture zone in Dongshan Bay.</title>
        <authorList>
            <person name="Lin W."/>
        </authorList>
    </citation>
    <scope>NUCLEOTIDE SEQUENCE</scope>
    <source>
        <strain evidence="1">Yzlin-01</strain>
    </source>
</reference>
<keyword evidence="2" id="KW-1185">Reference proteome</keyword>
<gene>
    <name evidence="1" type="ORF">LLY24_07895</name>
</gene>
<evidence type="ECO:0008006" key="3">
    <source>
        <dbReference type="Google" id="ProtNLM"/>
    </source>
</evidence>